<dbReference type="InterPro" id="IPR009057">
    <property type="entry name" value="Homeodomain-like_sf"/>
</dbReference>
<evidence type="ECO:0000256" key="1">
    <source>
        <dbReference type="ARBA" id="ARBA00023015"/>
    </source>
</evidence>
<dbReference type="Proteomes" id="UP001549749">
    <property type="component" value="Unassembled WGS sequence"/>
</dbReference>
<dbReference type="PRINTS" id="PR00032">
    <property type="entry name" value="HTHARAC"/>
</dbReference>
<reference evidence="5 6" key="1">
    <citation type="submission" date="2024-06" db="EMBL/GenBank/DDBJ databases">
        <title>Chitinophaga defluvii sp. nov., isolated from municipal sewage.</title>
        <authorList>
            <person name="Zhang L."/>
        </authorList>
    </citation>
    <scope>NUCLEOTIDE SEQUENCE [LARGE SCALE GENOMIC DNA]</scope>
    <source>
        <strain evidence="5 6">H8</strain>
    </source>
</reference>
<dbReference type="Gene3D" id="1.10.10.60">
    <property type="entry name" value="Homeodomain-like"/>
    <property type="match status" value="2"/>
</dbReference>
<keyword evidence="6" id="KW-1185">Reference proteome</keyword>
<evidence type="ECO:0000259" key="4">
    <source>
        <dbReference type="PROSITE" id="PS01124"/>
    </source>
</evidence>
<keyword evidence="2" id="KW-0238">DNA-binding</keyword>
<evidence type="ECO:0000313" key="6">
    <source>
        <dbReference type="Proteomes" id="UP001549749"/>
    </source>
</evidence>
<dbReference type="PROSITE" id="PS01124">
    <property type="entry name" value="HTH_ARAC_FAMILY_2"/>
    <property type="match status" value="1"/>
</dbReference>
<gene>
    <name evidence="5" type="ORF">ABR189_13325</name>
</gene>
<dbReference type="RefSeq" id="WP_354660997.1">
    <property type="nucleotide sequence ID" value="NZ_JBEXAC010000001.1"/>
</dbReference>
<comment type="caution">
    <text evidence="5">The sequence shown here is derived from an EMBL/GenBank/DDBJ whole genome shotgun (WGS) entry which is preliminary data.</text>
</comment>
<dbReference type="PANTHER" id="PTHR43280">
    <property type="entry name" value="ARAC-FAMILY TRANSCRIPTIONAL REGULATOR"/>
    <property type="match status" value="1"/>
</dbReference>
<dbReference type="InterPro" id="IPR011051">
    <property type="entry name" value="RmlC_Cupin_sf"/>
</dbReference>
<dbReference type="InterPro" id="IPR014710">
    <property type="entry name" value="RmlC-like_jellyroll"/>
</dbReference>
<dbReference type="SUPFAM" id="SSF51182">
    <property type="entry name" value="RmlC-like cupins"/>
    <property type="match status" value="1"/>
</dbReference>
<dbReference type="Gene3D" id="2.60.120.10">
    <property type="entry name" value="Jelly Rolls"/>
    <property type="match status" value="1"/>
</dbReference>
<dbReference type="SMART" id="SM00342">
    <property type="entry name" value="HTH_ARAC"/>
    <property type="match status" value="1"/>
</dbReference>
<dbReference type="InterPro" id="IPR018060">
    <property type="entry name" value="HTH_AraC"/>
</dbReference>
<name>A0ABV2T6W2_9BACT</name>
<dbReference type="InterPro" id="IPR020449">
    <property type="entry name" value="Tscrpt_reg_AraC-type_HTH"/>
</dbReference>
<accession>A0ABV2T6W2</accession>
<dbReference type="EMBL" id="JBEXAC010000001">
    <property type="protein sequence ID" value="MET6998362.1"/>
    <property type="molecule type" value="Genomic_DNA"/>
</dbReference>
<evidence type="ECO:0000313" key="5">
    <source>
        <dbReference type="EMBL" id="MET6998362.1"/>
    </source>
</evidence>
<evidence type="ECO:0000256" key="3">
    <source>
        <dbReference type="ARBA" id="ARBA00023163"/>
    </source>
</evidence>
<evidence type="ECO:0000256" key="2">
    <source>
        <dbReference type="ARBA" id="ARBA00023125"/>
    </source>
</evidence>
<dbReference type="SUPFAM" id="SSF46689">
    <property type="entry name" value="Homeodomain-like"/>
    <property type="match status" value="2"/>
</dbReference>
<dbReference type="Pfam" id="PF12833">
    <property type="entry name" value="HTH_18"/>
    <property type="match status" value="1"/>
</dbReference>
<proteinExistence type="predicted"/>
<keyword evidence="3" id="KW-0804">Transcription</keyword>
<protein>
    <submittedName>
        <fullName evidence="5">AraC family transcriptional regulator</fullName>
    </submittedName>
</protein>
<keyword evidence="1" id="KW-0805">Transcription regulation</keyword>
<dbReference type="PROSITE" id="PS00041">
    <property type="entry name" value="HTH_ARAC_FAMILY_1"/>
    <property type="match status" value="1"/>
</dbReference>
<dbReference type="InterPro" id="IPR018062">
    <property type="entry name" value="HTH_AraC-typ_CS"/>
</dbReference>
<dbReference type="PANTHER" id="PTHR43280:SF2">
    <property type="entry name" value="HTH-TYPE TRANSCRIPTIONAL REGULATOR EXSA"/>
    <property type="match status" value="1"/>
</dbReference>
<feature type="domain" description="HTH araC/xylS-type" evidence="4">
    <location>
        <begin position="191"/>
        <end position="289"/>
    </location>
</feature>
<organism evidence="5 6">
    <name type="scientific">Chitinophaga defluvii</name>
    <dbReference type="NCBI Taxonomy" id="3163343"/>
    <lineage>
        <taxon>Bacteria</taxon>
        <taxon>Pseudomonadati</taxon>
        <taxon>Bacteroidota</taxon>
        <taxon>Chitinophagia</taxon>
        <taxon>Chitinophagales</taxon>
        <taxon>Chitinophagaceae</taxon>
        <taxon>Chitinophaga</taxon>
    </lineage>
</organism>
<dbReference type="InterPro" id="IPR013096">
    <property type="entry name" value="Cupin_2"/>
</dbReference>
<dbReference type="Pfam" id="PF07883">
    <property type="entry name" value="Cupin_2"/>
    <property type="match status" value="1"/>
</dbReference>
<sequence length="297" mass="34083">MRLLQTEITPYINNSLFLDFRDQPYLSSLNNAQASFHKHPELQLTFILEGFGKRIIGNEVAQFEPGDMVFIGSNVPHIWLSDPVFYEEGSSLRSKVITVYINPKIFQQMFDFVNEFDGIRDMIQQASKGINIYGETRNIIAEKLITLSSKKGFEKAMDLLQIMNIISVSSEKNLIISKDIEEPVTHSDRLLEVINFIKDNLHEQITLEQVAEVACMTVPSFCRFFKNKVKKTFLQYLVEQRMAHACKLLIEVDKPISDIASMCGYNSNSHFCKVFREHIGQSPYQYKCSIAKSAELC</sequence>